<proteinExistence type="predicted"/>
<dbReference type="AlphaFoldDB" id="A0A1R3HGZ3"/>
<dbReference type="Gramene" id="OMO69583">
    <property type="protein sequence ID" value="OMO69583"/>
    <property type="gene ID" value="CCACVL1_19404"/>
</dbReference>
<keyword evidence="2" id="KW-1185">Reference proteome</keyword>
<evidence type="ECO:0000313" key="1">
    <source>
        <dbReference type="EMBL" id="OMO69583.1"/>
    </source>
</evidence>
<comment type="caution">
    <text evidence="1">The sequence shown here is derived from an EMBL/GenBank/DDBJ whole genome shotgun (WGS) entry which is preliminary data.</text>
</comment>
<name>A0A1R3HGZ3_COCAP</name>
<sequence>MGFDHSIAEERVAFLRPIIEHTASMVNSGKRRDRSAGCDEFSKEVKVSFDGMTEHESVDLKESGSRVLTLEKKQTFSLYWTPK</sequence>
<evidence type="ECO:0000313" key="2">
    <source>
        <dbReference type="Proteomes" id="UP000188268"/>
    </source>
</evidence>
<dbReference type="EMBL" id="AWWV01011990">
    <property type="protein sequence ID" value="OMO69583.1"/>
    <property type="molecule type" value="Genomic_DNA"/>
</dbReference>
<reference evidence="1 2" key="1">
    <citation type="submission" date="2013-09" db="EMBL/GenBank/DDBJ databases">
        <title>Corchorus capsularis genome sequencing.</title>
        <authorList>
            <person name="Alam M."/>
            <person name="Haque M.S."/>
            <person name="Islam M.S."/>
            <person name="Emdad E.M."/>
            <person name="Islam M.M."/>
            <person name="Ahmed B."/>
            <person name="Halim A."/>
            <person name="Hossen Q.M.M."/>
            <person name="Hossain M.Z."/>
            <person name="Ahmed R."/>
            <person name="Khan M.M."/>
            <person name="Islam R."/>
            <person name="Rashid M.M."/>
            <person name="Khan S.A."/>
            <person name="Rahman M.S."/>
            <person name="Alam M."/>
        </authorList>
    </citation>
    <scope>NUCLEOTIDE SEQUENCE [LARGE SCALE GENOMIC DNA]</scope>
    <source>
        <strain evidence="2">cv. CVL-1</strain>
        <tissue evidence="1">Whole seedling</tissue>
    </source>
</reference>
<gene>
    <name evidence="1" type="ORF">CCACVL1_19404</name>
</gene>
<protein>
    <submittedName>
        <fullName evidence="1">Uncharacterized protein</fullName>
    </submittedName>
</protein>
<dbReference type="Proteomes" id="UP000188268">
    <property type="component" value="Unassembled WGS sequence"/>
</dbReference>
<organism evidence="1 2">
    <name type="scientific">Corchorus capsularis</name>
    <name type="common">Jute</name>
    <dbReference type="NCBI Taxonomy" id="210143"/>
    <lineage>
        <taxon>Eukaryota</taxon>
        <taxon>Viridiplantae</taxon>
        <taxon>Streptophyta</taxon>
        <taxon>Embryophyta</taxon>
        <taxon>Tracheophyta</taxon>
        <taxon>Spermatophyta</taxon>
        <taxon>Magnoliopsida</taxon>
        <taxon>eudicotyledons</taxon>
        <taxon>Gunneridae</taxon>
        <taxon>Pentapetalae</taxon>
        <taxon>rosids</taxon>
        <taxon>malvids</taxon>
        <taxon>Malvales</taxon>
        <taxon>Malvaceae</taxon>
        <taxon>Grewioideae</taxon>
        <taxon>Apeibeae</taxon>
        <taxon>Corchorus</taxon>
    </lineage>
</organism>
<accession>A0A1R3HGZ3</accession>